<name>A0A8J3X8D1_9ACTN</name>
<evidence type="ECO:0000313" key="3">
    <source>
        <dbReference type="Proteomes" id="UP000650628"/>
    </source>
</evidence>
<dbReference type="EMBL" id="BOOO01000028">
    <property type="protein sequence ID" value="GII31580.1"/>
    <property type="molecule type" value="Genomic_DNA"/>
</dbReference>
<proteinExistence type="predicted"/>
<dbReference type="Proteomes" id="UP000650628">
    <property type="component" value="Unassembled WGS sequence"/>
</dbReference>
<dbReference type="AlphaFoldDB" id="A0A8J3X8D1"/>
<gene>
    <name evidence="2" type="ORF">Pmi06nite_50220</name>
</gene>
<accession>A0A8J3X8D1</accession>
<dbReference type="RefSeq" id="WP_203955513.1">
    <property type="nucleotide sequence ID" value="NZ_BOOO01000028.1"/>
</dbReference>
<feature type="region of interest" description="Disordered" evidence="1">
    <location>
        <begin position="48"/>
        <end position="68"/>
    </location>
</feature>
<evidence type="ECO:0000256" key="1">
    <source>
        <dbReference type="SAM" id="MobiDB-lite"/>
    </source>
</evidence>
<sequence>MSFDTPARFLTVPYGTPIDIGLLPRTPDEQNGRLLTVGWQAKLGTSFLPYDPEDEEVGPYDPSPHPSV</sequence>
<comment type="caution">
    <text evidence="2">The sequence shown here is derived from an EMBL/GenBank/DDBJ whole genome shotgun (WGS) entry which is preliminary data.</text>
</comment>
<reference evidence="2 3" key="1">
    <citation type="submission" date="2021-01" db="EMBL/GenBank/DDBJ databases">
        <title>Whole genome shotgun sequence of Planotetraspora mira NBRC 15435.</title>
        <authorList>
            <person name="Komaki H."/>
            <person name="Tamura T."/>
        </authorList>
    </citation>
    <scope>NUCLEOTIDE SEQUENCE [LARGE SCALE GENOMIC DNA]</scope>
    <source>
        <strain evidence="2 3">NBRC 15435</strain>
    </source>
</reference>
<organism evidence="2 3">
    <name type="scientific">Planotetraspora mira</name>
    <dbReference type="NCBI Taxonomy" id="58121"/>
    <lineage>
        <taxon>Bacteria</taxon>
        <taxon>Bacillati</taxon>
        <taxon>Actinomycetota</taxon>
        <taxon>Actinomycetes</taxon>
        <taxon>Streptosporangiales</taxon>
        <taxon>Streptosporangiaceae</taxon>
        <taxon>Planotetraspora</taxon>
    </lineage>
</organism>
<evidence type="ECO:0000313" key="2">
    <source>
        <dbReference type="EMBL" id="GII31580.1"/>
    </source>
</evidence>
<keyword evidence="3" id="KW-1185">Reference proteome</keyword>
<protein>
    <submittedName>
        <fullName evidence="2">Uncharacterized protein</fullName>
    </submittedName>
</protein>